<reference evidence="4 5" key="1">
    <citation type="journal article" date="2015" name="Stand. Genomic Sci.">
        <title>Genomic Encyclopedia of Bacterial and Archaeal Type Strains, Phase III: the genomes of soil and plant-associated and newly described type strains.</title>
        <authorList>
            <person name="Whitman W.B."/>
            <person name="Woyke T."/>
            <person name="Klenk H.P."/>
            <person name="Zhou Y."/>
            <person name="Lilburn T.G."/>
            <person name="Beck B.J."/>
            <person name="De Vos P."/>
            <person name="Vandamme P."/>
            <person name="Eisen J.A."/>
            <person name="Garrity G."/>
            <person name="Hugenholtz P."/>
            <person name="Kyrpides N.C."/>
        </authorList>
    </citation>
    <scope>NUCLEOTIDE SEQUENCE [LARGE SCALE GENOMIC DNA]</scope>
    <source>
        <strain evidence="4 5">CECT 7306</strain>
    </source>
</reference>
<proteinExistence type="predicted"/>
<keyword evidence="5" id="KW-1185">Reference proteome</keyword>
<keyword evidence="2" id="KW-0472">Membrane</keyword>
<feature type="transmembrane region" description="Helical" evidence="2">
    <location>
        <begin position="58"/>
        <end position="76"/>
    </location>
</feature>
<organism evidence="4 5">
    <name type="scientific">Pseudokineococcus lusitanus</name>
    <dbReference type="NCBI Taxonomy" id="763993"/>
    <lineage>
        <taxon>Bacteria</taxon>
        <taxon>Bacillati</taxon>
        <taxon>Actinomycetota</taxon>
        <taxon>Actinomycetes</taxon>
        <taxon>Kineosporiales</taxon>
        <taxon>Kineosporiaceae</taxon>
        <taxon>Pseudokineococcus</taxon>
    </lineage>
</organism>
<dbReference type="EMBL" id="RJKN01000009">
    <property type="protein sequence ID" value="ROP26793.1"/>
    <property type="molecule type" value="Genomic_DNA"/>
</dbReference>
<evidence type="ECO:0000256" key="2">
    <source>
        <dbReference type="SAM" id="Phobius"/>
    </source>
</evidence>
<dbReference type="RefSeq" id="WP_199720307.1">
    <property type="nucleotide sequence ID" value="NZ_RJKN01000009.1"/>
</dbReference>
<protein>
    <submittedName>
        <fullName evidence="4">PH (Pleckstrin Homology) domain-containing protein</fullName>
    </submittedName>
</protein>
<sequence>MAGPRPSAASGEPGRPSERSRLHRPFVPRRARVVALTIGALALLGSVVLAVVVPGGGLGDAAGFVTLGLLVALVAYRQAGVRVLVDEDGIVVRNLVHTRRLGWAQVVGVSFGGGAPWAQLDLSDGDVLAVMAVQRADGEHGTAEAQRLATLVALHGPRDADGR</sequence>
<keyword evidence="2" id="KW-0812">Transmembrane</keyword>
<dbReference type="InterPro" id="IPR019692">
    <property type="entry name" value="CFP-6_PH"/>
</dbReference>
<dbReference type="AlphaFoldDB" id="A0A3N1G992"/>
<dbReference type="Pfam" id="PF10756">
    <property type="entry name" value="bPH_6"/>
    <property type="match status" value="1"/>
</dbReference>
<feature type="region of interest" description="Disordered" evidence="1">
    <location>
        <begin position="1"/>
        <end position="22"/>
    </location>
</feature>
<keyword evidence="2" id="KW-1133">Transmembrane helix</keyword>
<evidence type="ECO:0000313" key="5">
    <source>
        <dbReference type="Proteomes" id="UP000276232"/>
    </source>
</evidence>
<evidence type="ECO:0000313" key="4">
    <source>
        <dbReference type="EMBL" id="ROP26793.1"/>
    </source>
</evidence>
<evidence type="ECO:0000259" key="3">
    <source>
        <dbReference type="Pfam" id="PF10756"/>
    </source>
</evidence>
<comment type="caution">
    <text evidence="4">The sequence shown here is derived from an EMBL/GenBank/DDBJ whole genome shotgun (WGS) entry which is preliminary data.</text>
</comment>
<name>A0A3N1G992_9ACTN</name>
<feature type="transmembrane region" description="Helical" evidence="2">
    <location>
        <begin position="33"/>
        <end position="52"/>
    </location>
</feature>
<evidence type="ECO:0000256" key="1">
    <source>
        <dbReference type="SAM" id="MobiDB-lite"/>
    </source>
</evidence>
<feature type="domain" description="Low molecular weight protein antigen 6 PH" evidence="3">
    <location>
        <begin position="81"/>
        <end position="147"/>
    </location>
</feature>
<accession>A0A3N1G992</accession>
<dbReference type="Proteomes" id="UP000276232">
    <property type="component" value="Unassembled WGS sequence"/>
</dbReference>
<gene>
    <name evidence="4" type="ORF">EDC03_3029</name>
</gene>
<dbReference type="InParanoid" id="A0A3N1G992"/>